<proteinExistence type="predicted"/>
<dbReference type="GO" id="GO:0019748">
    <property type="term" value="P:secondary metabolic process"/>
    <property type="evidence" value="ECO:0007669"/>
    <property type="project" value="TreeGrafter"/>
</dbReference>
<dbReference type="GO" id="GO:0005737">
    <property type="term" value="C:cytoplasm"/>
    <property type="evidence" value="ECO:0007669"/>
    <property type="project" value="TreeGrafter"/>
</dbReference>
<name>A0AA43TSV8_9LECA</name>
<keyword evidence="1" id="KW-0378">Hydrolase</keyword>
<dbReference type="GO" id="GO:0005634">
    <property type="term" value="C:nucleus"/>
    <property type="evidence" value="ECO:0007669"/>
    <property type="project" value="TreeGrafter"/>
</dbReference>
<feature type="domain" description="Serine hydrolase" evidence="2">
    <location>
        <begin position="5"/>
        <end position="218"/>
    </location>
</feature>
<dbReference type="EMBL" id="JAPUFD010000002">
    <property type="protein sequence ID" value="MDI1485610.1"/>
    <property type="molecule type" value="Genomic_DNA"/>
</dbReference>
<dbReference type="AlphaFoldDB" id="A0AA43TSV8"/>
<evidence type="ECO:0000313" key="3">
    <source>
        <dbReference type="EMBL" id="MDI1485610.1"/>
    </source>
</evidence>
<comment type="caution">
    <text evidence="3">The sequence shown here is derived from an EMBL/GenBank/DDBJ whole genome shotgun (WGS) entry which is preliminary data.</text>
</comment>
<organism evidence="3 4">
    <name type="scientific">Ramalina farinacea</name>
    <dbReference type="NCBI Taxonomy" id="258253"/>
    <lineage>
        <taxon>Eukaryota</taxon>
        <taxon>Fungi</taxon>
        <taxon>Dikarya</taxon>
        <taxon>Ascomycota</taxon>
        <taxon>Pezizomycotina</taxon>
        <taxon>Lecanoromycetes</taxon>
        <taxon>OSLEUM clade</taxon>
        <taxon>Lecanoromycetidae</taxon>
        <taxon>Lecanorales</taxon>
        <taxon>Lecanorineae</taxon>
        <taxon>Ramalinaceae</taxon>
        <taxon>Ramalina</taxon>
    </lineage>
</organism>
<gene>
    <name evidence="3" type="ORF">OHK93_003799</name>
</gene>
<dbReference type="SUPFAM" id="SSF53474">
    <property type="entry name" value="alpha/beta-Hydrolases"/>
    <property type="match status" value="1"/>
</dbReference>
<dbReference type="InterPro" id="IPR005645">
    <property type="entry name" value="FSH-like_dom"/>
</dbReference>
<dbReference type="InterPro" id="IPR050593">
    <property type="entry name" value="LovG"/>
</dbReference>
<keyword evidence="4" id="KW-1185">Reference proteome</keyword>
<dbReference type="Proteomes" id="UP001161017">
    <property type="component" value="Unassembled WGS sequence"/>
</dbReference>
<dbReference type="Pfam" id="PF03959">
    <property type="entry name" value="FSH1"/>
    <property type="match status" value="1"/>
</dbReference>
<evidence type="ECO:0000259" key="2">
    <source>
        <dbReference type="Pfam" id="PF03959"/>
    </source>
</evidence>
<accession>A0AA43TSV8</accession>
<sequence length="239" mass="26463">MLGHLTQNLEADKSATFYFVDGLYDVPPYPDLEYECAPPNLVYFQYTSTSPSGSSFQSQIDFLGLRDAKDPHDQMRRLWREYGPQDHHNVTSVTLEYMQNIIEDEGPFHGVIGASEGGCAAATVLLDHLQRSRDVDDAATMMCGVFFISTPALQADGLGYMLSDNAETRISVPTCHIYSDSDPIAWMAQCLANTCQEDGREIILHDKGHVIPHTKEMMVDVANFIRRVKAAAAAKPSAV</sequence>
<dbReference type="PANTHER" id="PTHR48070:SF6">
    <property type="entry name" value="ESTERASE OVCA2"/>
    <property type="match status" value="1"/>
</dbReference>
<reference evidence="3" key="1">
    <citation type="journal article" date="2023" name="Genome Biol. Evol.">
        <title>First Whole Genome Sequence and Flow Cytometry Genome Size Data for the Lichen-Forming Fungus Ramalina farinacea (Ascomycota).</title>
        <authorList>
            <person name="Llewellyn T."/>
            <person name="Mian S."/>
            <person name="Hill R."/>
            <person name="Leitch I.J."/>
            <person name="Gaya E."/>
        </authorList>
    </citation>
    <scope>NUCLEOTIDE SEQUENCE</scope>
    <source>
        <strain evidence="3">LIQ254RAFAR</strain>
    </source>
</reference>
<evidence type="ECO:0000313" key="4">
    <source>
        <dbReference type="Proteomes" id="UP001161017"/>
    </source>
</evidence>
<dbReference type="InterPro" id="IPR029058">
    <property type="entry name" value="AB_hydrolase_fold"/>
</dbReference>
<dbReference type="Gene3D" id="3.40.50.1820">
    <property type="entry name" value="alpha/beta hydrolase"/>
    <property type="match status" value="1"/>
</dbReference>
<dbReference type="PANTHER" id="PTHR48070">
    <property type="entry name" value="ESTERASE OVCA2"/>
    <property type="match status" value="1"/>
</dbReference>
<dbReference type="GO" id="GO:0016787">
    <property type="term" value="F:hydrolase activity"/>
    <property type="evidence" value="ECO:0007669"/>
    <property type="project" value="UniProtKB-KW"/>
</dbReference>
<protein>
    <recommendedName>
        <fullName evidence="2">Serine hydrolase domain-containing protein</fullName>
    </recommendedName>
</protein>
<evidence type="ECO:0000256" key="1">
    <source>
        <dbReference type="ARBA" id="ARBA00022801"/>
    </source>
</evidence>